<dbReference type="InterPro" id="IPR051729">
    <property type="entry name" value="Opine/Lysopine_DH"/>
</dbReference>
<gene>
    <name evidence="3" type="ORF">H9646_10100</name>
</gene>
<dbReference type="Proteomes" id="UP000634919">
    <property type="component" value="Unassembled WGS sequence"/>
</dbReference>
<feature type="domain" description="Opine dehydrogenase" evidence="1">
    <location>
        <begin position="184"/>
        <end position="325"/>
    </location>
</feature>
<organism evidence="3 4">
    <name type="scientific">Comamonas avium</name>
    <dbReference type="NCBI Taxonomy" id="2762231"/>
    <lineage>
        <taxon>Bacteria</taxon>
        <taxon>Pseudomonadati</taxon>
        <taxon>Pseudomonadota</taxon>
        <taxon>Betaproteobacteria</taxon>
        <taxon>Burkholderiales</taxon>
        <taxon>Comamonadaceae</taxon>
        <taxon>Comamonas</taxon>
    </lineage>
</organism>
<dbReference type="PANTHER" id="PTHR38015">
    <property type="entry name" value="BLR6086 PROTEIN"/>
    <property type="match status" value="1"/>
</dbReference>
<evidence type="ECO:0000259" key="2">
    <source>
        <dbReference type="Pfam" id="PF03807"/>
    </source>
</evidence>
<dbReference type="Pfam" id="PF03807">
    <property type="entry name" value="F420_oxidored"/>
    <property type="match status" value="1"/>
</dbReference>
<dbReference type="EMBL" id="JACSQK010000004">
    <property type="protein sequence ID" value="MBD7960841.1"/>
    <property type="molecule type" value="Genomic_DNA"/>
</dbReference>
<evidence type="ECO:0000313" key="3">
    <source>
        <dbReference type="EMBL" id="MBD7960841.1"/>
    </source>
</evidence>
<sequence length="359" mass="38448">MMQRMKVGIIGTGGIALACAAWISQRHHDVSVWSPRGGGAEALRTTPLTSSGVLQASVKVHVVDSPGELARDADVLLIAVPVNWHKTVMDALIPHLRAGQLVIVSSMGSLSALYLYESALEHGIAIAVASFGTTVLTARRHDATHVKVMTRRTSLGVSCLPRSSQNAALATCEALFGSGFTMDENALATALTNINPVAHGPLALFNWTRIERGENWPQYHFMTPRVAAVIEQLDNERRAVANAFGLQVRTIEKHFAQSFNTESEQLADIAAELHHMRGGPPGPTDTQTRFLSEDVPYGLVFTLALSHVAQIPTPATEATAAMAGLITGEDFTAINNLVFPLRLPAESVSGLLARVNASR</sequence>
<evidence type="ECO:0000259" key="1">
    <source>
        <dbReference type="Pfam" id="PF02317"/>
    </source>
</evidence>
<accession>A0ABR8SBI2</accession>
<dbReference type="Gene3D" id="3.40.50.720">
    <property type="entry name" value="NAD(P)-binding Rossmann-like Domain"/>
    <property type="match status" value="1"/>
</dbReference>
<dbReference type="SUPFAM" id="SSF48179">
    <property type="entry name" value="6-phosphogluconate dehydrogenase C-terminal domain-like"/>
    <property type="match status" value="1"/>
</dbReference>
<dbReference type="InterPro" id="IPR003421">
    <property type="entry name" value="Opine_DH"/>
</dbReference>
<name>A0ABR8SBI2_9BURK</name>
<dbReference type="SUPFAM" id="SSF51735">
    <property type="entry name" value="NAD(P)-binding Rossmann-fold domains"/>
    <property type="match status" value="1"/>
</dbReference>
<dbReference type="InterPro" id="IPR028939">
    <property type="entry name" value="P5C_Rdtase_cat_N"/>
</dbReference>
<dbReference type="PANTHER" id="PTHR38015:SF1">
    <property type="entry name" value="OPINE DEHYDROGENASE DOMAIN-CONTAINING PROTEIN"/>
    <property type="match status" value="1"/>
</dbReference>
<keyword evidence="4" id="KW-1185">Reference proteome</keyword>
<comment type="caution">
    <text evidence="3">The sequence shown here is derived from an EMBL/GenBank/DDBJ whole genome shotgun (WGS) entry which is preliminary data.</text>
</comment>
<dbReference type="Pfam" id="PF02317">
    <property type="entry name" value="Octopine_DH"/>
    <property type="match status" value="1"/>
</dbReference>
<protein>
    <submittedName>
        <fullName evidence="3">NAD/NADP octopine/nopaline dehydrogenase family protein</fullName>
    </submittedName>
</protein>
<dbReference type="Gene3D" id="1.10.1040.10">
    <property type="entry name" value="N-(1-d-carboxylethyl)-l-norvaline Dehydrogenase, domain 2"/>
    <property type="match status" value="1"/>
</dbReference>
<proteinExistence type="predicted"/>
<dbReference type="InterPro" id="IPR008927">
    <property type="entry name" value="6-PGluconate_DH-like_C_sf"/>
</dbReference>
<dbReference type="InterPro" id="IPR013328">
    <property type="entry name" value="6PGD_dom2"/>
</dbReference>
<dbReference type="PROSITE" id="PS51257">
    <property type="entry name" value="PROKAR_LIPOPROTEIN"/>
    <property type="match status" value="1"/>
</dbReference>
<reference evidence="3 4" key="1">
    <citation type="submission" date="2020-08" db="EMBL/GenBank/DDBJ databases">
        <title>A Genomic Blueprint of the Chicken Gut Microbiome.</title>
        <authorList>
            <person name="Gilroy R."/>
            <person name="Ravi A."/>
            <person name="Getino M."/>
            <person name="Pursley I."/>
            <person name="Horton D.L."/>
            <person name="Alikhan N.-F."/>
            <person name="Baker D."/>
            <person name="Gharbi K."/>
            <person name="Hall N."/>
            <person name="Watson M."/>
            <person name="Adriaenssens E.M."/>
            <person name="Foster-Nyarko E."/>
            <person name="Jarju S."/>
            <person name="Secka A."/>
            <person name="Antonio M."/>
            <person name="Oren A."/>
            <person name="Chaudhuri R."/>
            <person name="La Ragione R.M."/>
            <person name="Hildebrand F."/>
            <person name="Pallen M.J."/>
        </authorList>
    </citation>
    <scope>NUCLEOTIDE SEQUENCE [LARGE SCALE GENOMIC DNA]</scope>
    <source>
        <strain evidence="3 4">Sa2CVA6</strain>
    </source>
</reference>
<feature type="domain" description="Pyrroline-5-carboxylate reductase catalytic N-terminal" evidence="2">
    <location>
        <begin position="6"/>
        <end position="103"/>
    </location>
</feature>
<dbReference type="InterPro" id="IPR036291">
    <property type="entry name" value="NAD(P)-bd_dom_sf"/>
</dbReference>
<evidence type="ECO:0000313" key="4">
    <source>
        <dbReference type="Proteomes" id="UP000634919"/>
    </source>
</evidence>